<dbReference type="SUPFAM" id="SSF51735">
    <property type="entry name" value="NAD(P)-binding Rossmann-fold domains"/>
    <property type="match status" value="1"/>
</dbReference>
<dbReference type="PANTHER" id="PTHR43331">
    <property type="entry name" value="HOMOSERINE DEHYDROGENASE"/>
    <property type="match status" value="1"/>
</dbReference>
<evidence type="ECO:0000256" key="15">
    <source>
        <dbReference type="RuleBase" id="RU004171"/>
    </source>
</evidence>
<dbReference type="InterPro" id="IPR019811">
    <property type="entry name" value="HDH_CS"/>
</dbReference>
<dbReference type="OrthoDB" id="9808167at2"/>
<evidence type="ECO:0000259" key="16">
    <source>
        <dbReference type="Pfam" id="PF00742"/>
    </source>
</evidence>
<keyword evidence="10 14" id="KW-0486">Methionine biosynthesis</keyword>
<dbReference type="NCBIfam" id="NF004976">
    <property type="entry name" value="PRK06349.1"/>
    <property type="match status" value="1"/>
</dbReference>
<dbReference type="Proteomes" id="UP000092574">
    <property type="component" value="Chromosome"/>
</dbReference>
<dbReference type="Gene3D" id="3.30.70.260">
    <property type="match status" value="1"/>
</dbReference>
<dbReference type="InterPro" id="IPR005106">
    <property type="entry name" value="Asp/hSer_DH_NAD-bd"/>
</dbReference>
<dbReference type="FunFam" id="3.30.360.10:FF:000005">
    <property type="entry name" value="Homoserine dehydrogenase"/>
    <property type="match status" value="1"/>
</dbReference>
<dbReference type="RefSeq" id="WP_065544406.1">
    <property type="nucleotide sequence ID" value="NZ_CP015405.2"/>
</dbReference>
<feature type="domain" description="Homoserine dehydrogenase catalytic" evidence="16">
    <location>
        <begin position="132"/>
        <end position="310"/>
    </location>
</feature>
<dbReference type="GO" id="GO:0050661">
    <property type="term" value="F:NADP binding"/>
    <property type="evidence" value="ECO:0007669"/>
    <property type="project" value="InterPro"/>
</dbReference>
<evidence type="ECO:0000256" key="4">
    <source>
        <dbReference type="ARBA" id="ARBA00013213"/>
    </source>
</evidence>
<name>A0A1C7IHG1_9FIRM</name>
<evidence type="ECO:0000313" key="18">
    <source>
        <dbReference type="EMBL" id="ANU78323.1"/>
    </source>
</evidence>
<evidence type="ECO:0000256" key="12">
    <source>
        <dbReference type="PIRSR" id="PIRSR000098-1"/>
    </source>
</evidence>
<keyword evidence="9" id="KW-0915">Sodium</keyword>
<dbReference type="PANTHER" id="PTHR43331:SF1">
    <property type="entry name" value="HOMOSERINE DEHYDROGENASE"/>
    <property type="match status" value="1"/>
</dbReference>
<dbReference type="Pfam" id="PF03447">
    <property type="entry name" value="NAD_binding_3"/>
    <property type="match status" value="1"/>
</dbReference>
<dbReference type="STRING" id="1796616.A4V09_22760"/>
<evidence type="ECO:0000256" key="6">
    <source>
        <dbReference type="ARBA" id="ARBA00022605"/>
    </source>
</evidence>
<evidence type="ECO:0000256" key="1">
    <source>
        <dbReference type="ARBA" id="ARBA00005056"/>
    </source>
</evidence>
<dbReference type="AlphaFoldDB" id="A0A1C7IHG1"/>
<feature type="binding site" evidence="13">
    <location>
        <position position="100"/>
    </location>
    <ligand>
        <name>NADPH</name>
        <dbReference type="ChEBI" id="CHEBI:57783"/>
    </ligand>
</feature>
<evidence type="ECO:0000256" key="3">
    <source>
        <dbReference type="ARBA" id="ARBA00006753"/>
    </source>
</evidence>
<comment type="similarity">
    <text evidence="3 15">Belongs to the homoserine dehydrogenase family.</text>
</comment>
<dbReference type="InterPro" id="IPR016204">
    <property type="entry name" value="HDH"/>
</dbReference>
<protein>
    <recommendedName>
        <fullName evidence="5 14">Homoserine dehydrogenase</fullName>
        <ecNumber evidence="4 14">1.1.1.3</ecNumber>
    </recommendedName>
</protein>
<dbReference type="Gene3D" id="3.30.360.10">
    <property type="entry name" value="Dihydrodipicolinate Reductase, domain 2"/>
    <property type="match status" value="1"/>
</dbReference>
<evidence type="ECO:0000256" key="9">
    <source>
        <dbReference type="ARBA" id="ARBA00023053"/>
    </source>
</evidence>
<accession>A0A1C7IHG1</accession>
<evidence type="ECO:0000256" key="11">
    <source>
        <dbReference type="ARBA" id="ARBA00048841"/>
    </source>
</evidence>
<evidence type="ECO:0000256" key="7">
    <source>
        <dbReference type="ARBA" id="ARBA00022697"/>
    </source>
</evidence>
<dbReference type="InterPro" id="IPR036291">
    <property type="entry name" value="NAD(P)-bd_dom_sf"/>
</dbReference>
<keyword evidence="7 14" id="KW-0791">Threonine biosynthesis</keyword>
<evidence type="ECO:0000313" key="19">
    <source>
        <dbReference type="Proteomes" id="UP000092574"/>
    </source>
</evidence>
<reference evidence="18" key="1">
    <citation type="submission" date="2017-04" db="EMBL/GenBank/DDBJ databases">
        <title>Complete Genome Sequences of Twelve Strains of a Stable Defined Moderately Diverse Mouse Microbiota 2 (sDMDMm2).</title>
        <authorList>
            <person name="Uchimura Y."/>
            <person name="Wyss M."/>
            <person name="Brugiroux S."/>
            <person name="Limenitakis J.P."/>
            <person name="Stecher B."/>
            <person name="McCoy K.D."/>
            <person name="Macpherson A.J."/>
        </authorList>
    </citation>
    <scope>NUCLEOTIDE SEQUENCE</scope>
    <source>
        <strain evidence="18">YL58</strain>
    </source>
</reference>
<organism evidence="18 19">
    <name type="scientific">Blautia pseudococcoides</name>
    <dbReference type="NCBI Taxonomy" id="1796616"/>
    <lineage>
        <taxon>Bacteria</taxon>
        <taxon>Bacillati</taxon>
        <taxon>Bacillota</taxon>
        <taxon>Clostridia</taxon>
        <taxon>Lachnospirales</taxon>
        <taxon>Lachnospiraceae</taxon>
        <taxon>Blautia</taxon>
    </lineage>
</organism>
<dbReference type="Pfam" id="PF00742">
    <property type="entry name" value="Homoserine_dh"/>
    <property type="match status" value="1"/>
</dbReference>
<evidence type="ECO:0000256" key="10">
    <source>
        <dbReference type="ARBA" id="ARBA00023167"/>
    </source>
</evidence>
<dbReference type="Gene3D" id="3.40.50.720">
    <property type="entry name" value="NAD(P)-binding Rossmann-like Domain"/>
    <property type="match status" value="1"/>
</dbReference>
<dbReference type="EC" id="1.1.1.3" evidence="4 14"/>
<proteinExistence type="inferred from homology"/>
<dbReference type="GO" id="GO:0009086">
    <property type="term" value="P:methionine biosynthetic process"/>
    <property type="evidence" value="ECO:0007669"/>
    <property type="project" value="UniProtKB-KW"/>
</dbReference>
<comment type="pathway">
    <text evidence="2 14">Amino-acid biosynthesis; L-methionine biosynthesis via de novo pathway; L-homoserine from L-aspartate: step 3/3.</text>
</comment>
<dbReference type="InterPro" id="IPR001342">
    <property type="entry name" value="HDH_cat"/>
</dbReference>
<comment type="pathway">
    <text evidence="1 14">Amino-acid biosynthesis; L-threonine biosynthesis; L-threonine from L-aspartate: step 3/5.</text>
</comment>
<dbReference type="UniPathway" id="UPA00051">
    <property type="reaction ID" value="UER00465"/>
</dbReference>
<dbReference type="PROSITE" id="PS01042">
    <property type="entry name" value="HOMOSER_DHGENASE"/>
    <property type="match status" value="1"/>
</dbReference>
<keyword evidence="8 14" id="KW-0560">Oxidoreductase</keyword>
<feature type="binding site" evidence="13">
    <location>
        <position position="185"/>
    </location>
    <ligand>
        <name>L-homoserine</name>
        <dbReference type="ChEBI" id="CHEBI:57476"/>
    </ligand>
</feature>
<dbReference type="SUPFAM" id="SSF55347">
    <property type="entry name" value="Glyceraldehyde-3-phosphate dehydrogenase-like, C-terminal domain"/>
    <property type="match status" value="1"/>
</dbReference>
<dbReference type="GO" id="GO:0009088">
    <property type="term" value="P:threonine biosynthetic process"/>
    <property type="evidence" value="ECO:0007669"/>
    <property type="project" value="UniProtKB-UniPathway"/>
</dbReference>
<evidence type="ECO:0000256" key="14">
    <source>
        <dbReference type="RuleBase" id="RU000579"/>
    </source>
</evidence>
<dbReference type="GO" id="GO:0004412">
    <property type="term" value="F:homoserine dehydrogenase activity"/>
    <property type="evidence" value="ECO:0007669"/>
    <property type="project" value="UniProtKB-EC"/>
</dbReference>
<dbReference type="EMBL" id="CP015405">
    <property type="protein sequence ID" value="ANU78323.1"/>
    <property type="molecule type" value="Genomic_DNA"/>
</dbReference>
<evidence type="ECO:0000259" key="17">
    <source>
        <dbReference type="Pfam" id="PF03447"/>
    </source>
</evidence>
<keyword evidence="13 14" id="KW-0521">NADP</keyword>
<feature type="binding site" evidence="13">
    <location>
        <begin position="7"/>
        <end position="14"/>
    </location>
    <ligand>
        <name>NADP(+)</name>
        <dbReference type="ChEBI" id="CHEBI:58349"/>
    </ligand>
</feature>
<evidence type="ECO:0000256" key="2">
    <source>
        <dbReference type="ARBA" id="ARBA00005062"/>
    </source>
</evidence>
<feature type="active site" description="Proton donor" evidence="12">
    <location>
        <position position="200"/>
    </location>
</feature>
<sequence>MIQIAVLGYGTVGSGVVEVINTNHESINKKAGEEINIKYVLDLREFPGDPVEDVLVHDFETIINDPEVQIIVEVMGGVEPAYTFTKRALEAGKCVCTSNKELVARHGLELLEIAREKDINYLFEASCGGGIPIIRPLNSSLTADEIDEISGILNGTTNYILTKMAEENADFEDVLKEAQEKGYAERNPEADVEGFDACRKIAILSSLAFGCHVDYEDIYTEGITKITVEDVKYAKGIGMSIKLLATSKREDGRFYAMVSPVLVGQDSPLYSVNGVFNAIFIHGNVLGDAMFYGSGAGKLPTASAVVGDVVDCAKHLHRNIMMSWSSKRLERMDIKDVEHPFFVRIKGSMTGDIGSVEEVFGKVKTVGVPDVAGEFGFVTAPMSEAAFEEKAAKLPDIITRIRVRA</sequence>
<comment type="catalytic activity">
    <reaction evidence="11">
        <text>L-homoserine + NADP(+) = L-aspartate 4-semialdehyde + NADPH + H(+)</text>
        <dbReference type="Rhea" id="RHEA:15761"/>
        <dbReference type="ChEBI" id="CHEBI:15378"/>
        <dbReference type="ChEBI" id="CHEBI:57476"/>
        <dbReference type="ChEBI" id="CHEBI:57783"/>
        <dbReference type="ChEBI" id="CHEBI:58349"/>
        <dbReference type="ChEBI" id="CHEBI:537519"/>
        <dbReference type="EC" id="1.1.1.3"/>
    </reaction>
    <physiologicalReaction direction="right-to-left" evidence="11">
        <dbReference type="Rhea" id="RHEA:15763"/>
    </physiologicalReaction>
</comment>
<keyword evidence="19" id="KW-1185">Reference proteome</keyword>
<keyword evidence="6 14" id="KW-0028">Amino-acid biosynthesis</keyword>
<feature type="domain" description="Aspartate/homoserine dehydrogenase NAD-binding" evidence="17">
    <location>
        <begin position="8"/>
        <end position="124"/>
    </location>
</feature>
<dbReference type="PIRSF" id="PIRSF000098">
    <property type="entry name" value="Homoser_dehydrog"/>
    <property type="match status" value="1"/>
</dbReference>
<dbReference type="KEGG" id="byl:A4V09_22760"/>
<evidence type="ECO:0000256" key="13">
    <source>
        <dbReference type="PIRSR" id="PIRSR000098-2"/>
    </source>
</evidence>
<gene>
    <name evidence="18" type="ORF">A4V09_22760</name>
</gene>
<evidence type="ECO:0000256" key="8">
    <source>
        <dbReference type="ARBA" id="ARBA00023002"/>
    </source>
</evidence>
<evidence type="ECO:0000256" key="5">
    <source>
        <dbReference type="ARBA" id="ARBA00013376"/>
    </source>
</evidence>
<dbReference type="UniPathway" id="UPA00050">
    <property type="reaction ID" value="UER00063"/>
</dbReference>